<dbReference type="Pfam" id="PF00465">
    <property type="entry name" value="Fe-ADH"/>
    <property type="match status" value="1"/>
</dbReference>
<dbReference type="EMBL" id="LSGP01000001">
    <property type="protein sequence ID" value="KYZ78054.1"/>
    <property type="molecule type" value="Genomic_DNA"/>
</dbReference>
<evidence type="ECO:0000313" key="5">
    <source>
        <dbReference type="Proteomes" id="UP000076268"/>
    </source>
</evidence>
<dbReference type="GO" id="GO:0004022">
    <property type="term" value="F:alcohol dehydrogenase (NAD+) activity"/>
    <property type="evidence" value="ECO:0007669"/>
    <property type="project" value="UniProtKB-ARBA"/>
</dbReference>
<sequence>MQFRFFMPTKLYFGSNCIQDNKEEFLQWGKKALVVTGRNSARLSGALADLTRTLEQAKIDYELFEQIEENPTIEAVEAAGLVARRFKPDMIIAIGGGSPLDAAKAIAVLAVNDMPARNLFDGGFAVQPLPILAVPLTAGTGSEVTPYSILTDVERQTKRSFSDPSIFPKVAFLDARYTQTLSRSVTVNSAVDALSHAIEGYLSLRSTPVTDCMALEAIRSFGAVKQALLNGIFTLPDREALLQMSLVAGIVLAQTATTVVHALGYSLTYFSGIPHGRANGLLLAEYLRFNAPVIPEKVNSVLEALGLGSIDEFGELLNKLLAGDEVFTAEDFERFAVLASKAPNTAFTARQPNLEELKQILMASLPVTSHKQ</sequence>
<feature type="domain" description="Fe-containing alcohol dehydrogenase-like C-terminal" evidence="3">
    <location>
        <begin position="186"/>
        <end position="364"/>
    </location>
</feature>
<reference evidence="4 5" key="1">
    <citation type="submission" date="2016-02" db="EMBL/GenBank/DDBJ databases">
        <title>Anaerosporomusa subterraneum gen. nov., sp. nov., a spore-forming obligate anaerobe isolated from saprolite.</title>
        <authorList>
            <person name="Choi J.K."/>
            <person name="Shah M."/>
            <person name="Yee N."/>
        </authorList>
    </citation>
    <scope>NUCLEOTIDE SEQUENCE [LARGE SCALE GENOMIC DNA]</scope>
    <source>
        <strain evidence="4 5">RU4</strain>
    </source>
</reference>
<dbReference type="InterPro" id="IPR039697">
    <property type="entry name" value="Alcohol_dehydrogenase_Fe"/>
</dbReference>
<dbReference type="InterPro" id="IPR001670">
    <property type="entry name" value="ADH_Fe/GldA"/>
</dbReference>
<keyword evidence="1" id="KW-0560">Oxidoreductase</keyword>
<dbReference type="PANTHER" id="PTHR11496:SF103">
    <property type="entry name" value="DEHYDROGENASE, PUTATIVE-RELATED"/>
    <property type="match status" value="1"/>
</dbReference>
<dbReference type="Proteomes" id="UP000076268">
    <property type="component" value="Unassembled WGS sequence"/>
</dbReference>
<proteinExistence type="predicted"/>
<keyword evidence="5" id="KW-1185">Reference proteome</keyword>
<evidence type="ECO:0000256" key="1">
    <source>
        <dbReference type="ARBA" id="ARBA00023002"/>
    </source>
</evidence>
<accession>A0A154BVJ7</accession>
<dbReference type="FunFam" id="3.40.50.1970:FF:000003">
    <property type="entry name" value="Alcohol dehydrogenase, iron-containing"/>
    <property type="match status" value="1"/>
</dbReference>
<protein>
    <submittedName>
        <fullName evidence="4">Alcohol dehydrogenase</fullName>
    </submittedName>
</protein>
<organism evidence="4 5">
    <name type="scientific">Anaerosporomusa subterranea</name>
    <dbReference type="NCBI Taxonomy" id="1794912"/>
    <lineage>
        <taxon>Bacteria</taxon>
        <taxon>Bacillati</taxon>
        <taxon>Bacillota</taxon>
        <taxon>Negativicutes</taxon>
        <taxon>Acetonemataceae</taxon>
        <taxon>Anaerosporomusa</taxon>
    </lineage>
</organism>
<dbReference type="Gene3D" id="1.20.1090.10">
    <property type="entry name" value="Dehydroquinate synthase-like - alpha domain"/>
    <property type="match status" value="1"/>
</dbReference>
<dbReference type="OrthoDB" id="1623957at2"/>
<dbReference type="InterPro" id="IPR056798">
    <property type="entry name" value="ADH_Fe_C"/>
</dbReference>
<evidence type="ECO:0000259" key="2">
    <source>
        <dbReference type="Pfam" id="PF00465"/>
    </source>
</evidence>
<dbReference type="CDD" id="cd08181">
    <property type="entry name" value="PPD-like"/>
    <property type="match status" value="1"/>
</dbReference>
<evidence type="ECO:0000313" key="4">
    <source>
        <dbReference type="EMBL" id="KYZ78054.1"/>
    </source>
</evidence>
<dbReference type="AlphaFoldDB" id="A0A154BVJ7"/>
<dbReference type="STRING" id="1794912.AXX12_00465"/>
<dbReference type="Gene3D" id="3.40.50.1970">
    <property type="match status" value="1"/>
</dbReference>
<dbReference type="SUPFAM" id="SSF56796">
    <property type="entry name" value="Dehydroquinate synthase-like"/>
    <property type="match status" value="1"/>
</dbReference>
<name>A0A154BVJ7_ANASB</name>
<comment type="caution">
    <text evidence="4">The sequence shown here is derived from an EMBL/GenBank/DDBJ whole genome shotgun (WGS) entry which is preliminary data.</text>
</comment>
<dbReference type="PANTHER" id="PTHR11496">
    <property type="entry name" value="ALCOHOL DEHYDROGENASE"/>
    <property type="match status" value="1"/>
</dbReference>
<dbReference type="GO" id="GO:0046872">
    <property type="term" value="F:metal ion binding"/>
    <property type="evidence" value="ECO:0007669"/>
    <property type="project" value="InterPro"/>
</dbReference>
<evidence type="ECO:0000259" key="3">
    <source>
        <dbReference type="Pfam" id="PF25137"/>
    </source>
</evidence>
<dbReference type="Pfam" id="PF25137">
    <property type="entry name" value="ADH_Fe_C"/>
    <property type="match status" value="1"/>
</dbReference>
<gene>
    <name evidence="4" type="ORF">AXX12_00465</name>
</gene>
<feature type="domain" description="Alcohol dehydrogenase iron-type/glycerol dehydrogenase GldA" evidence="2">
    <location>
        <begin position="8"/>
        <end position="174"/>
    </location>
</feature>
<dbReference type="RefSeq" id="WP_066236681.1">
    <property type="nucleotide sequence ID" value="NZ_LSGP01000001.1"/>
</dbReference>